<dbReference type="Gene3D" id="1.10.510.10">
    <property type="entry name" value="Transferase(Phosphotransferase) domain 1"/>
    <property type="match status" value="1"/>
</dbReference>
<feature type="compositionally biased region" description="Pro residues" evidence="9">
    <location>
        <begin position="637"/>
        <end position="668"/>
    </location>
</feature>
<dbReference type="PROSITE" id="PS00108">
    <property type="entry name" value="PROTEIN_KINASE_ST"/>
    <property type="match status" value="1"/>
</dbReference>
<evidence type="ECO:0000256" key="5">
    <source>
        <dbReference type="ARBA" id="ARBA00022777"/>
    </source>
</evidence>
<keyword evidence="3" id="KW-0808">Transferase</keyword>
<evidence type="ECO:0000256" key="4">
    <source>
        <dbReference type="ARBA" id="ARBA00022741"/>
    </source>
</evidence>
<evidence type="ECO:0000256" key="9">
    <source>
        <dbReference type="SAM" id="MobiDB-lite"/>
    </source>
</evidence>
<organism evidence="11 12">
    <name type="scientific">Zasmidium cellare ATCC 36951</name>
    <dbReference type="NCBI Taxonomy" id="1080233"/>
    <lineage>
        <taxon>Eukaryota</taxon>
        <taxon>Fungi</taxon>
        <taxon>Dikarya</taxon>
        <taxon>Ascomycota</taxon>
        <taxon>Pezizomycotina</taxon>
        <taxon>Dothideomycetes</taxon>
        <taxon>Dothideomycetidae</taxon>
        <taxon>Mycosphaerellales</taxon>
        <taxon>Mycosphaerellaceae</taxon>
        <taxon>Zasmidium</taxon>
    </lineage>
</organism>
<dbReference type="PANTHER" id="PTHR43671:SF98">
    <property type="entry name" value="SERINE_THREONINE-PROTEIN KINASE NEK11"/>
    <property type="match status" value="1"/>
</dbReference>
<evidence type="ECO:0000256" key="1">
    <source>
        <dbReference type="ARBA" id="ARBA00012513"/>
    </source>
</evidence>
<feature type="region of interest" description="Disordered" evidence="9">
    <location>
        <begin position="584"/>
        <end position="744"/>
    </location>
</feature>
<proteinExistence type="predicted"/>
<dbReference type="EC" id="2.7.11.1" evidence="1"/>
<dbReference type="InterPro" id="IPR050660">
    <property type="entry name" value="NEK_Ser/Thr_kinase"/>
</dbReference>
<evidence type="ECO:0000256" key="7">
    <source>
        <dbReference type="ARBA" id="ARBA00047899"/>
    </source>
</evidence>
<keyword evidence="12" id="KW-1185">Reference proteome</keyword>
<dbReference type="RefSeq" id="XP_033671120.1">
    <property type="nucleotide sequence ID" value="XM_033805111.1"/>
</dbReference>
<comment type="catalytic activity">
    <reaction evidence="8">
        <text>L-seryl-[protein] + ATP = O-phospho-L-seryl-[protein] + ADP + H(+)</text>
        <dbReference type="Rhea" id="RHEA:17989"/>
        <dbReference type="Rhea" id="RHEA-COMP:9863"/>
        <dbReference type="Rhea" id="RHEA-COMP:11604"/>
        <dbReference type="ChEBI" id="CHEBI:15378"/>
        <dbReference type="ChEBI" id="CHEBI:29999"/>
        <dbReference type="ChEBI" id="CHEBI:30616"/>
        <dbReference type="ChEBI" id="CHEBI:83421"/>
        <dbReference type="ChEBI" id="CHEBI:456216"/>
        <dbReference type="EC" id="2.7.11.1"/>
    </reaction>
</comment>
<name>A0A6A6CT05_ZASCE</name>
<accession>A0A6A6CT05</accession>
<sequence>MAAAEDIWVELELEGFNRVRPKIKGKKPVVKFRNYFNNDLPAADRARLVTLMPQYAQIQAAQQQREDQPLAIPQDQATLAELTAFETAAAPRQAAMRSDLQCILDIITFGEQYFLHQEGVDFLNERRQELENELQQFDQQAARPLANLQQRLADEANRGAGPVNDGVAPGGASDAQEGATERPAADAAAQDPLNAEVDALLENAYQEERAIFERERNRRHRLGQLNEGWWRAEYLGEGAYGSAYSWVKQNEHGMIIDRLATKDSRAEEGVRRWDRTGLILMEVFAMMRLRPLRGSESIVRIRNWRISWPERLCRIYMEYCPFNSMQHVLSEHYRTGYGTALYRRIRFIPEPFVWFFFETLAKAGILMERGDLEKRGNGYWQLINHRDVKHRNIFLGLNDTDTFKGYHMPKLGDFGLCVMSDDGVRSEEVATFGYRFHAPEARADQLEGATGESWLTAATNVWEIALSVYSLMIGDEYLDDLIGSEDRRERIRVHYRTHRVPRPFDAEEMKHYSEDLRTLVMDCLKYLPNTRPTFDDVLKRLSRRTGYGSQDGARGLRHAPANDPQFARYGLLLKREGWPMRSMLAAEPRNPPPPGGPPRPPRRKPKPKDGDGSDADSDDSLGGQGRMYFDPARLTPAAPPPNQPPPDQPPPNQRPPNEPPPNQPPPNEPQQAERPQPEFTPIQRPPNRRPTSSSFDIDFVNDRRWPTHQSQPPPPPPPGSNGRKRGFGIGDLLNPEATPSKRKR</sequence>
<keyword evidence="6" id="KW-0067">ATP-binding</keyword>
<feature type="region of interest" description="Disordered" evidence="9">
    <location>
        <begin position="157"/>
        <end position="190"/>
    </location>
</feature>
<dbReference type="Proteomes" id="UP000799537">
    <property type="component" value="Unassembled WGS sequence"/>
</dbReference>
<dbReference type="InterPro" id="IPR011009">
    <property type="entry name" value="Kinase-like_dom_sf"/>
</dbReference>
<dbReference type="OrthoDB" id="310217at2759"/>
<dbReference type="GO" id="GO:0005524">
    <property type="term" value="F:ATP binding"/>
    <property type="evidence" value="ECO:0007669"/>
    <property type="project" value="UniProtKB-KW"/>
</dbReference>
<evidence type="ECO:0000313" key="11">
    <source>
        <dbReference type="EMBL" id="KAF2170231.1"/>
    </source>
</evidence>
<dbReference type="EMBL" id="ML993586">
    <property type="protein sequence ID" value="KAF2170231.1"/>
    <property type="molecule type" value="Genomic_DNA"/>
</dbReference>
<keyword evidence="2" id="KW-0723">Serine/threonine-protein kinase</keyword>
<feature type="compositionally biased region" description="Pro residues" evidence="9">
    <location>
        <begin position="589"/>
        <end position="599"/>
    </location>
</feature>
<dbReference type="Pfam" id="PF00069">
    <property type="entry name" value="Pkinase"/>
    <property type="match status" value="1"/>
</dbReference>
<evidence type="ECO:0000256" key="6">
    <source>
        <dbReference type="ARBA" id="ARBA00022840"/>
    </source>
</evidence>
<dbReference type="GeneID" id="54558383"/>
<keyword evidence="4" id="KW-0547">Nucleotide-binding</keyword>
<protein>
    <recommendedName>
        <fullName evidence="1">non-specific serine/threonine protein kinase</fullName>
        <ecNumber evidence="1">2.7.11.1</ecNumber>
    </recommendedName>
</protein>
<dbReference type="PROSITE" id="PS50011">
    <property type="entry name" value="PROTEIN_KINASE_DOM"/>
    <property type="match status" value="1"/>
</dbReference>
<gene>
    <name evidence="11" type="ORF">M409DRAFT_19833</name>
</gene>
<dbReference type="GO" id="GO:0004674">
    <property type="term" value="F:protein serine/threonine kinase activity"/>
    <property type="evidence" value="ECO:0007669"/>
    <property type="project" value="UniProtKB-KW"/>
</dbReference>
<dbReference type="SMART" id="SM00220">
    <property type="entry name" value="S_TKc"/>
    <property type="match status" value="1"/>
</dbReference>
<dbReference type="PANTHER" id="PTHR43671">
    <property type="entry name" value="SERINE/THREONINE-PROTEIN KINASE NEK"/>
    <property type="match status" value="1"/>
</dbReference>
<evidence type="ECO:0000313" key="12">
    <source>
        <dbReference type="Proteomes" id="UP000799537"/>
    </source>
</evidence>
<dbReference type="SUPFAM" id="SSF56112">
    <property type="entry name" value="Protein kinase-like (PK-like)"/>
    <property type="match status" value="1"/>
</dbReference>
<dbReference type="InterPro" id="IPR008271">
    <property type="entry name" value="Ser/Thr_kinase_AS"/>
</dbReference>
<reference evidence="11" key="1">
    <citation type="journal article" date="2020" name="Stud. Mycol.">
        <title>101 Dothideomycetes genomes: a test case for predicting lifestyles and emergence of pathogens.</title>
        <authorList>
            <person name="Haridas S."/>
            <person name="Albert R."/>
            <person name="Binder M."/>
            <person name="Bloem J."/>
            <person name="Labutti K."/>
            <person name="Salamov A."/>
            <person name="Andreopoulos B."/>
            <person name="Baker S."/>
            <person name="Barry K."/>
            <person name="Bills G."/>
            <person name="Bluhm B."/>
            <person name="Cannon C."/>
            <person name="Castanera R."/>
            <person name="Culley D."/>
            <person name="Daum C."/>
            <person name="Ezra D."/>
            <person name="Gonzalez J."/>
            <person name="Henrissat B."/>
            <person name="Kuo A."/>
            <person name="Liang C."/>
            <person name="Lipzen A."/>
            <person name="Lutzoni F."/>
            <person name="Magnuson J."/>
            <person name="Mondo S."/>
            <person name="Nolan M."/>
            <person name="Ohm R."/>
            <person name="Pangilinan J."/>
            <person name="Park H.-J."/>
            <person name="Ramirez L."/>
            <person name="Alfaro M."/>
            <person name="Sun H."/>
            <person name="Tritt A."/>
            <person name="Yoshinaga Y."/>
            <person name="Zwiers L.-H."/>
            <person name="Turgeon B."/>
            <person name="Goodwin S."/>
            <person name="Spatafora J."/>
            <person name="Crous P."/>
            <person name="Grigoriev I."/>
        </authorList>
    </citation>
    <scope>NUCLEOTIDE SEQUENCE</scope>
    <source>
        <strain evidence="11">ATCC 36951</strain>
    </source>
</reference>
<keyword evidence="5" id="KW-0418">Kinase</keyword>
<evidence type="ECO:0000256" key="2">
    <source>
        <dbReference type="ARBA" id="ARBA00022527"/>
    </source>
</evidence>
<evidence type="ECO:0000256" key="3">
    <source>
        <dbReference type="ARBA" id="ARBA00022679"/>
    </source>
</evidence>
<evidence type="ECO:0000256" key="8">
    <source>
        <dbReference type="ARBA" id="ARBA00048679"/>
    </source>
</evidence>
<feature type="domain" description="Protein kinase" evidence="10">
    <location>
        <begin position="229"/>
        <end position="547"/>
    </location>
</feature>
<dbReference type="InterPro" id="IPR000719">
    <property type="entry name" value="Prot_kinase_dom"/>
</dbReference>
<comment type="catalytic activity">
    <reaction evidence="7">
        <text>L-threonyl-[protein] + ATP = O-phospho-L-threonyl-[protein] + ADP + H(+)</text>
        <dbReference type="Rhea" id="RHEA:46608"/>
        <dbReference type="Rhea" id="RHEA-COMP:11060"/>
        <dbReference type="Rhea" id="RHEA-COMP:11605"/>
        <dbReference type="ChEBI" id="CHEBI:15378"/>
        <dbReference type="ChEBI" id="CHEBI:30013"/>
        <dbReference type="ChEBI" id="CHEBI:30616"/>
        <dbReference type="ChEBI" id="CHEBI:61977"/>
        <dbReference type="ChEBI" id="CHEBI:456216"/>
        <dbReference type="EC" id="2.7.11.1"/>
    </reaction>
</comment>
<evidence type="ECO:0000259" key="10">
    <source>
        <dbReference type="PROSITE" id="PS50011"/>
    </source>
</evidence>
<dbReference type="AlphaFoldDB" id="A0A6A6CT05"/>